<accession>A0A9N8V1D2</accession>
<evidence type="ECO:0000313" key="2">
    <source>
        <dbReference type="Proteomes" id="UP000789831"/>
    </source>
</evidence>
<sequence length="50" mass="5846">WTGRQREGWTRTSSGRIRTREGALLTTEQDFWCRGGPFENSIRAWCVRSS</sequence>
<feature type="non-terminal residue" evidence="1">
    <location>
        <position position="50"/>
    </location>
</feature>
<name>A0A9N8V1D2_9GLOM</name>
<keyword evidence="2" id="KW-1185">Reference proteome</keyword>
<reference evidence="1" key="1">
    <citation type="submission" date="2021-06" db="EMBL/GenBank/DDBJ databases">
        <authorList>
            <person name="Kallberg Y."/>
            <person name="Tangrot J."/>
            <person name="Rosling A."/>
        </authorList>
    </citation>
    <scope>NUCLEOTIDE SEQUENCE</scope>
    <source>
        <strain evidence="1">MT106</strain>
    </source>
</reference>
<gene>
    <name evidence="1" type="ORF">AGERDE_LOCUS829</name>
</gene>
<dbReference type="Proteomes" id="UP000789831">
    <property type="component" value="Unassembled WGS sequence"/>
</dbReference>
<dbReference type="EMBL" id="CAJVPL010000045">
    <property type="protein sequence ID" value="CAG8438050.1"/>
    <property type="molecule type" value="Genomic_DNA"/>
</dbReference>
<protein>
    <submittedName>
        <fullName evidence="1">6830_t:CDS:1</fullName>
    </submittedName>
</protein>
<organism evidence="1 2">
    <name type="scientific">Ambispora gerdemannii</name>
    <dbReference type="NCBI Taxonomy" id="144530"/>
    <lineage>
        <taxon>Eukaryota</taxon>
        <taxon>Fungi</taxon>
        <taxon>Fungi incertae sedis</taxon>
        <taxon>Mucoromycota</taxon>
        <taxon>Glomeromycotina</taxon>
        <taxon>Glomeromycetes</taxon>
        <taxon>Archaeosporales</taxon>
        <taxon>Ambisporaceae</taxon>
        <taxon>Ambispora</taxon>
    </lineage>
</organism>
<proteinExistence type="predicted"/>
<dbReference type="AlphaFoldDB" id="A0A9N8V1D2"/>
<evidence type="ECO:0000313" key="1">
    <source>
        <dbReference type="EMBL" id="CAG8438050.1"/>
    </source>
</evidence>
<comment type="caution">
    <text evidence="1">The sequence shown here is derived from an EMBL/GenBank/DDBJ whole genome shotgun (WGS) entry which is preliminary data.</text>
</comment>